<gene>
    <name evidence="1" type="ORF">PLEPLA_LOCUS48986</name>
</gene>
<accession>A0A9N7W5P4</accession>
<sequence length="103" mass="11166">MSDEDGSVITPLLLPIYHSDILVAHPSRDRARKLFFRKTEGEEMHPKHGQAPLLSPGCDSASPHVISVFPTNLRAQTPHRAPGAAAAASRNDVPYLSSLMALE</sequence>
<dbReference type="AlphaFoldDB" id="A0A9N7W5P4"/>
<evidence type="ECO:0000313" key="1">
    <source>
        <dbReference type="EMBL" id="CAB1461111.1"/>
    </source>
</evidence>
<evidence type="ECO:0000313" key="2">
    <source>
        <dbReference type="Proteomes" id="UP001153269"/>
    </source>
</evidence>
<protein>
    <submittedName>
        <fullName evidence="1">Uncharacterized protein</fullName>
    </submittedName>
</protein>
<organism evidence="1 2">
    <name type="scientific">Pleuronectes platessa</name>
    <name type="common">European plaice</name>
    <dbReference type="NCBI Taxonomy" id="8262"/>
    <lineage>
        <taxon>Eukaryota</taxon>
        <taxon>Metazoa</taxon>
        <taxon>Chordata</taxon>
        <taxon>Craniata</taxon>
        <taxon>Vertebrata</taxon>
        <taxon>Euteleostomi</taxon>
        <taxon>Actinopterygii</taxon>
        <taxon>Neopterygii</taxon>
        <taxon>Teleostei</taxon>
        <taxon>Neoteleostei</taxon>
        <taxon>Acanthomorphata</taxon>
        <taxon>Carangaria</taxon>
        <taxon>Pleuronectiformes</taxon>
        <taxon>Pleuronectoidei</taxon>
        <taxon>Pleuronectidae</taxon>
        <taxon>Pleuronectes</taxon>
    </lineage>
</organism>
<dbReference type="EMBL" id="CADEAL010004509">
    <property type="protein sequence ID" value="CAB1461111.1"/>
    <property type="molecule type" value="Genomic_DNA"/>
</dbReference>
<keyword evidence="2" id="KW-1185">Reference proteome</keyword>
<reference evidence="1" key="1">
    <citation type="submission" date="2020-03" db="EMBL/GenBank/DDBJ databases">
        <authorList>
            <person name="Weist P."/>
        </authorList>
    </citation>
    <scope>NUCLEOTIDE SEQUENCE</scope>
</reference>
<proteinExistence type="predicted"/>
<comment type="caution">
    <text evidence="1">The sequence shown here is derived from an EMBL/GenBank/DDBJ whole genome shotgun (WGS) entry which is preliminary data.</text>
</comment>
<dbReference type="Proteomes" id="UP001153269">
    <property type="component" value="Unassembled WGS sequence"/>
</dbReference>
<name>A0A9N7W5P4_PLEPL</name>